<dbReference type="InterPro" id="IPR000182">
    <property type="entry name" value="GNAT_dom"/>
</dbReference>
<accession>A0A238H054</accession>
<dbReference type="EC" id="2.3.1.128" evidence="2"/>
<dbReference type="InterPro" id="IPR051531">
    <property type="entry name" value="N-acetyltransferase"/>
</dbReference>
<dbReference type="Pfam" id="PF13302">
    <property type="entry name" value="Acetyltransf_3"/>
    <property type="match status" value="1"/>
</dbReference>
<proteinExistence type="predicted"/>
<dbReference type="InterPro" id="IPR016181">
    <property type="entry name" value="Acyl_CoA_acyltransferase"/>
</dbReference>
<feature type="domain" description="N-acetyltransferase" evidence="1">
    <location>
        <begin position="11"/>
        <end position="179"/>
    </location>
</feature>
<dbReference type="PANTHER" id="PTHR43792:SF1">
    <property type="entry name" value="N-ACETYLTRANSFERASE DOMAIN-CONTAINING PROTEIN"/>
    <property type="match status" value="1"/>
</dbReference>
<keyword evidence="2" id="KW-0012">Acyltransferase</keyword>
<dbReference type="PANTHER" id="PTHR43792">
    <property type="entry name" value="GNAT FAMILY, PUTATIVE (AFU_ORTHOLOGUE AFUA_3G00765)-RELATED-RELATED"/>
    <property type="match status" value="1"/>
</dbReference>
<dbReference type="EMBL" id="FXAN01000032">
    <property type="protein sequence ID" value="SMF98591.1"/>
    <property type="molecule type" value="Genomic_DNA"/>
</dbReference>
<evidence type="ECO:0000313" key="3">
    <source>
        <dbReference type="Proteomes" id="UP000198460"/>
    </source>
</evidence>
<evidence type="ECO:0000313" key="2">
    <source>
        <dbReference type="EMBL" id="SMF98591.1"/>
    </source>
</evidence>
<evidence type="ECO:0000259" key="1">
    <source>
        <dbReference type="PROSITE" id="PS51186"/>
    </source>
</evidence>
<dbReference type="PROSITE" id="PS51186">
    <property type="entry name" value="GNAT"/>
    <property type="match status" value="1"/>
</dbReference>
<dbReference type="Proteomes" id="UP000198460">
    <property type="component" value="Unassembled WGS sequence"/>
</dbReference>
<sequence length="197" mass="21901">MPLPTLETERLWLRPRALTDLDACIAMDRDPDVTRYIAGPWSDPVEHRRFVEHRITRAYPPGLGYWSIFEKARPAQFVGWVLLIPDDSALGRDVEIGWRLVRAAWGRGIAGEAARRVVAHAFGTVRLPRIVADIAAENHASLNVARKLGMRRVSIVREPAYAGGAAPGLAATSVGAPREVSYVRHRLERADLAVNDR</sequence>
<dbReference type="SUPFAM" id="SSF55729">
    <property type="entry name" value="Acyl-CoA N-acyltransferases (Nat)"/>
    <property type="match status" value="1"/>
</dbReference>
<protein>
    <submittedName>
        <fullName evidence="2">Ribosomal-protein-alanine acetyltransferase</fullName>
        <ecNumber evidence="2">2.3.1.128</ecNumber>
    </submittedName>
</protein>
<reference evidence="2 3" key="1">
    <citation type="submission" date="2017-04" db="EMBL/GenBank/DDBJ databases">
        <authorList>
            <person name="Afonso C.L."/>
            <person name="Miller P.J."/>
            <person name="Scott M.A."/>
            <person name="Spackman E."/>
            <person name="Goraichik I."/>
            <person name="Dimitrov K.M."/>
            <person name="Suarez D.L."/>
            <person name="Swayne D.E."/>
        </authorList>
    </citation>
    <scope>NUCLEOTIDE SEQUENCE [LARGE SCALE GENOMIC DNA]</scope>
    <source>
        <strain evidence="2">LMG 28154</strain>
    </source>
</reference>
<organism evidence="2 3">
    <name type="scientific">Burkholderia singularis</name>
    <dbReference type="NCBI Taxonomy" id="1503053"/>
    <lineage>
        <taxon>Bacteria</taxon>
        <taxon>Pseudomonadati</taxon>
        <taxon>Pseudomonadota</taxon>
        <taxon>Betaproteobacteria</taxon>
        <taxon>Burkholderiales</taxon>
        <taxon>Burkholderiaceae</taxon>
        <taxon>Burkholderia</taxon>
        <taxon>pseudomallei group</taxon>
    </lineage>
</organism>
<keyword evidence="2" id="KW-0808">Transferase</keyword>
<dbReference type="GO" id="GO:0016747">
    <property type="term" value="F:acyltransferase activity, transferring groups other than amino-acyl groups"/>
    <property type="evidence" value="ECO:0007669"/>
    <property type="project" value="InterPro"/>
</dbReference>
<dbReference type="AlphaFoldDB" id="A0A238H054"/>
<dbReference type="Gene3D" id="3.40.630.30">
    <property type="match status" value="1"/>
</dbReference>
<name>A0A238H054_9BURK</name>
<gene>
    <name evidence="2" type="ORF">BSIN_1870</name>
</gene>